<dbReference type="RefSeq" id="WP_191038168.1">
    <property type="nucleotide sequence ID" value="NZ_JACXAA010000002.1"/>
</dbReference>
<name>A0A927AZA1_9BACT</name>
<sequence length="106" mass="12445">MQLSIINQIMVENDRVQQLRISQEPALLIRAHKRLKKLVHQLNRVAPTKKSYCLAFTILSTCLEMSLEQMQQQYYRSGSDRLARDTYTLVFERIQYQANLAVSMLL</sequence>
<comment type="caution">
    <text evidence="1">The sequence shown here is derived from an EMBL/GenBank/DDBJ whole genome shotgun (WGS) entry which is preliminary data.</text>
</comment>
<dbReference type="Proteomes" id="UP000653797">
    <property type="component" value="Unassembled WGS sequence"/>
</dbReference>
<accession>A0A927AZA1</accession>
<organism evidence="1 2">
    <name type="scientific">Spirosoma validum</name>
    <dbReference type="NCBI Taxonomy" id="2771355"/>
    <lineage>
        <taxon>Bacteria</taxon>
        <taxon>Pseudomonadati</taxon>
        <taxon>Bacteroidota</taxon>
        <taxon>Cytophagia</taxon>
        <taxon>Cytophagales</taxon>
        <taxon>Cytophagaceae</taxon>
        <taxon>Spirosoma</taxon>
    </lineage>
</organism>
<proteinExistence type="predicted"/>
<keyword evidence="2" id="KW-1185">Reference proteome</keyword>
<dbReference type="EMBL" id="JACXAA010000002">
    <property type="protein sequence ID" value="MBD2752533.1"/>
    <property type="molecule type" value="Genomic_DNA"/>
</dbReference>
<protein>
    <submittedName>
        <fullName evidence="1">Uncharacterized protein</fullName>
    </submittedName>
</protein>
<dbReference type="AlphaFoldDB" id="A0A927AZA1"/>
<evidence type="ECO:0000313" key="2">
    <source>
        <dbReference type="Proteomes" id="UP000653797"/>
    </source>
</evidence>
<evidence type="ECO:0000313" key="1">
    <source>
        <dbReference type="EMBL" id="MBD2752533.1"/>
    </source>
</evidence>
<reference evidence="1" key="1">
    <citation type="submission" date="2020-09" db="EMBL/GenBank/DDBJ databases">
        <authorList>
            <person name="Kim M.K."/>
        </authorList>
    </citation>
    <scope>NUCLEOTIDE SEQUENCE</scope>
    <source>
        <strain evidence="1">BT704</strain>
    </source>
</reference>
<gene>
    <name evidence="1" type="ORF">IC230_06520</name>
</gene>